<dbReference type="PANTHER" id="PTHR47592">
    <property type="entry name" value="PBF68 PROTEIN"/>
    <property type="match status" value="1"/>
</dbReference>
<reference evidence="1 2" key="1">
    <citation type="journal article" date="2021" name="Plant Biotechnol. J.">
        <title>Multi-omics assisted identification of the key and species-specific regulatory components of drought-tolerant mechanisms in Gossypium stocksii.</title>
        <authorList>
            <person name="Yu D."/>
            <person name="Ke L."/>
            <person name="Zhang D."/>
            <person name="Wu Y."/>
            <person name="Sun Y."/>
            <person name="Mei J."/>
            <person name="Sun J."/>
            <person name="Sun Y."/>
        </authorList>
    </citation>
    <scope>NUCLEOTIDE SEQUENCE [LARGE SCALE GENOMIC DNA]</scope>
    <source>
        <strain evidence="2">cv. E1</strain>
        <tissue evidence="1">Leaf</tissue>
    </source>
</reference>
<proteinExistence type="predicted"/>
<name>A0A9D3VXV1_9ROSI</name>
<protein>
    <submittedName>
        <fullName evidence="1">Uncharacterized protein</fullName>
    </submittedName>
</protein>
<dbReference type="AlphaFoldDB" id="A0A9D3VXV1"/>
<dbReference type="OrthoDB" id="994161at2759"/>
<gene>
    <name evidence="1" type="ORF">J1N35_015187</name>
</gene>
<keyword evidence="2" id="KW-1185">Reference proteome</keyword>
<evidence type="ECO:0000313" key="1">
    <source>
        <dbReference type="EMBL" id="KAH1098266.1"/>
    </source>
</evidence>
<sequence>MLLMAVSHNEKRVKFSKQNFKIWQQKMLFYLTMLNLPKFLKDNLPIVKEGEVDDVTAFPTIEAWEHSNFLCQNYNLNGLLDALYEVYSVKKTAKELWTSLDYKYKTKDAGAKKFLVAKFLNFLMVDSKLVMNQVKMRHKSSNCRFLKKVRANKANAVEEIFKEMFDMDLCAVISEVNMVD</sequence>
<accession>A0A9D3VXV1</accession>
<evidence type="ECO:0000313" key="2">
    <source>
        <dbReference type="Proteomes" id="UP000828251"/>
    </source>
</evidence>
<comment type="caution">
    <text evidence="1">The sequence shown here is derived from an EMBL/GenBank/DDBJ whole genome shotgun (WGS) entry which is preliminary data.</text>
</comment>
<organism evidence="1 2">
    <name type="scientific">Gossypium stocksii</name>
    <dbReference type="NCBI Taxonomy" id="47602"/>
    <lineage>
        <taxon>Eukaryota</taxon>
        <taxon>Viridiplantae</taxon>
        <taxon>Streptophyta</taxon>
        <taxon>Embryophyta</taxon>
        <taxon>Tracheophyta</taxon>
        <taxon>Spermatophyta</taxon>
        <taxon>Magnoliopsida</taxon>
        <taxon>eudicotyledons</taxon>
        <taxon>Gunneridae</taxon>
        <taxon>Pentapetalae</taxon>
        <taxon>rosids</taxon>
        <taxon>malvids</taxon>
        <taxon>Malvales</taxon>
        <taxon>Malvaceae</taxon>
        <taxon>Malvoideae</taxon>
        <taxon>Gossypium</taxon>
    </lineage>
</organism>
<dbReference type="PANTHER" id="PTHR47592:SF27">
    <property type="entry name" value="OS08G0421700 PROTEIN"/>
    <property type="match status" value="1"/>
</dbReference>
<dbReference type="Proteomes" id="UP000828251">
    <property type="component" value="Unassembled WGS sequence"/>
</dbReference>
<dbReference type="EMBL" id="JAIQCV010000005">
    <property type="protein sequence ID" value="KAH1098266.1"/>
    <property type="molecule type" value="Genomic_DNA"/>
</dbReference>